<sequence length="53" mass="5764">MIKFRYLICTATRTEVARALTGLGEHGHIVTVVKRKSGAHGSVKIGMKTQSHS</sequence>
<reference evidence="1 2" key="1">
    <citation type="submission" date="2019-10" db="EMBL/GenBank/DDBJ databases">
        <authorList>
            <person name="Kumar P."/>
            <person name="Meghvansi M.K."/>
            <person name="Kamboj D.V."/>
        </authorList>
    </citation>
    <scope>NUCLEOTIDE SEQUENCE [LARGE SCALE GENOMIC DNA]</scope>
</reference>
<protein>
    <submittedName>
        <fullName evidence="1">Uncharacterized protein</fullName>
    </submittedName>
</protein>
<accession>A0ABX6D708</accession>
<dbReference type="Proteomes" id="UP000397058">
    <property type="component" value="Segment"/>
</dbReference>
<name>A0ABX6D708_9CAUD</name>
<proteinExistence type="predicted"/>
<evidence type="ECO:0000313" key="1">
    <source>
        <dbReference type="EMBL" id="QGF21204.1"/>
    </source>
</evidence>
<evidence type="ECO:0000313" key="2">
    <source>
        <dbReference type="Proteomes" id="UP000397058"/>
    </source>
</evidence>
<organism evidence="1 2">
    <name type="scientific">Citrobacter phage HCF1</name>
    <dbReference type="NCBI Taxonomy" id="2849700"/>
    <lineage>
        <taxon>Viruses</taxon>
        <taxon>Duplodnaviria</taxon>
        <taxon>Heunggongvirae</taxon>
        <taxon>Uroviricota</taxon>
        <taxon>Caudoviricetes</taxon>
        <taxon>Drexlerviridae</taxon>
        <taxon>Hicfunavirus</taxon>
        <taxon>Hicfunavirus HCF1</taxon>
    </lineage>
</organism>
<keyword evidence="2" id="KW-1185">Reference proteome</keyword>
<dbReference type="EMBL" id="MN545971">
    <property type="protein sequence ID" value="QGF21204.1"/>
    <property type="molecule type" value="Genomic_DNA"/>
</dbReference>
<gene>
    <name evidence="1" type="ORF">HCF1_05</name>
</gene>